<organism evidence="1 2">
    <name type="scientific">Sphingobium fluviale</name>
    <dbReference type="NCBI Taxonomy" id="2506423"/>
    <lineage>
        <taxon>Bacteria</taxon>
        <taxon>Pseudomonadati</taxon>
        <taxon>Pseudomonadota</taxon>
        <taxon>Alphaproteobacteria</taxon>
        <taxon>Sphingomonadales</taxon>
        <taxon>Sphingomonadaceae</taxon>
        <taxon>Sphingobium</taxon>
    </lineage>
</organism>
<dbReference type="RefSeq" id="WP_129404001.1">
    <property type="nucleotide sequence ID" value="NZ_SBKP01000006.1"/>
</dbReference>
<dbReference type="OrthoDB" id="7595785at2"/>
<dbReference type="EMBL" id="SBKP01000006">
    <property type="protein sequence ID" value="RXR28937.1"/>
    <property type="molecule type" value="Genomic_DNA"/>
</dbReference>
<gene>
    <name evidence="1" type="ORF">EQG66_07620</name>
</gene>
<dbReference type="Proteomes" id="UP000290958">
    <property type="component" value="Unassembled WGS sequence"/>
</dbReference>
<dbReference type="AlphaFoldDB" id="A0A4Q1KH97"/>
<reference evidence="2" key="1">
    <citation type="submission" date="2019-01" db="EMBL/GenBank/DDBJ databases">
        <title>Cytophagaceae bacterium strain CAR-16.</title>
        <authorList>
            <person name="Chen W.-M."/>
        </authorList>
    </citation>
    <scope>NUCLEOTIDE SEQUENCE [LARGE SCALE GENOMIC DNA]</scope>
    <source>
        <strain evidence="2">CHR27</strain>
    </source>
</reference>
<evidence type="ECO:0000313" key="2">
    <source>
        <dbReference type="Proteomes" id="UP000290958"/>
    </source>
</evidence>
<sequence length="233" mass="25595">MTKSKPIQRIRLFNAMVGRAQAGRPGLTLTTWMNSLGFDDRDQVIDAMAELAGTGHIRVDIGGERPAIVLLRDRYKLPGEPLARPLVLGMAPLPTFKVESTPGKEVPASPLTDLVPAKPDYVDVVQEIAAEVMPPVAPPAPQPVAVTFVLDADDMEYLCERLDQHKEPMSLDHYAKELFEEYVHLLRAEDGPKHRLSAEVLRAAKSDGRPLPEFVTALIEIGLAAYRMNGEAV</sequence>
<accession>A0A4Q1KH97</accession>
<name>A0A4Q1KH97_9SPHN</name>
<proteinExistence type="predicted"/>
<keyword evidence="2" id="KW-1185">Reference proteome</keyword>
<evidence type="ECO:0000313" key="1">
    <source>
        <dbReference type="EMBL" id="RXR28937.1"/>
    </source>
</evidence>
<comment type="caution">
    <text evidence="1">The sequence shown here is derived from an EMBL/GenBank/DDBJ whole genome shotgun (WGS) entry which is preliminary data.</text>
</comment>
<protein>
    <submittedName>
        <fullName evidence="1">Uncharacterized protein</fullName>
    </submittedName>
</protein>